<evidence type="ECO:0000256" key="6">
    <source>
        <dbReference type="SAM" id="Phobius"/>
    </source>
</evidence>
<proteinExistence type="inferred from homology"/>
<dbReference type="RefSeq" id="WP_241908062.1">
    <property type="nucleotide sequence ID" value="NZ_CAWNVI010000112.1"/>
</dbReference>
<feature type="transmembrane region" description="Helical" evidence="6">
    <location>
        <begin position="182"/>
        <end position="202"/>
    </location>
</feature>
<dbReference type="AlphaFoldDB" id="A0A2N7K5J1"/>
<comment type="similarity">
    <text evidence="2">Belongs to the TerC family.</text>
</comment>
<accession>A0A2N7K5J1</accession>
<evidence type="ECO:0000256" key="4">
    <source>
        <dbReference type="ARBA" id="ARBA00022989"/>
    </source>
</evidence>
<dbReference type="PANTHER" id="PTHR30238:SF4">
    <property type="entry name" value="SLL1022 PROTEIN"/>
    <property type="match status" value="1"/>
</dbReference>
<gene>
    <name evidence="7" type="ORF">BCT49_06470</name>
</gene>
<keyword evidence="4 6" id="KW-1133">Transmembrane helix</keyword>
<feature type="transmembrane region" description="Helical" evidence="6">
    <location>
        <begin position="208"/>
        <end position="226"/>
    </location>
</feature>
<evidence type="ECO:0000313" key="8">
    <source>
        <dbReference type="Proteomes" id="UP000235406"/>
    </source>
</evidence>
<dbReference type="InterPro" id="IPR005496">
    <property type="entry name" value="Integral_membrane_TerC"/>
</dbReference>
<organism evidence="7 8">
    <name type="scientific">Vibrio lentus</name>
    <dbReference type="NCBI Taxonomy" id="136468"/>
    <lineage>
        <taxon>Bacteria</taxon>
        <taxon>Pseudomonadati</taxon>
        <taxon>Pseudomonadota</taxon>
        <taxon>Gammaproteobacteria</taxon>
        <taxon>Vibrionales</taxon>
        <taxon>Vibrionaceae</taxon>
        <taxon>Vibrio</taxon>
    </lineage>
</organism>
<name>A0A2N7K5J1_9VIBR</name>
<evidence type="ECO:0000313" key="7">
    <source>
        <dbReference type="EMBL" id="PMM69642.1"/>
    </source>
</evidence>
<feature type="transmembrane region" description="Helical" evidence="6">
    <location>
        <begin position="84"/>
        <end position="107"/>
    </location>
</feature>
<dbReference type="Proteomes" id="UP000235406">
    <property type="component" value="Unassembled WGS sequence"/>
</dbReference>
<dbReference type="Pfam" id="PF03741">
    <property type="entry name" value="TerC"/>
    <property type="match status" value="1"/>
</dbReference>
<evidence type="ECO:0000256" key="2">
    <source>
        <dbReference type="ARBA" id="ARBA00007511"/>
    </source>
</evidence>
<keyword evidence="5 6" id="KW-0472">Membrane</keyword>
<feature type="transmembrane region" description="Helical" evidence="6">
    <location>
        <begin position="151"/>
        <end position="170"/>
    </location>
</feature>
<sequence>MYVDYLASFSALLLLEVILGVDNIIFISILVEKLPVRLRSRIRNLGIGLAVLSRIGLVFSVTWLMSLTEPLVSVFDKGLSGKDLILIFGGGFLLIKSFKELLSWLLVKEKKQKGAIETSVTMIVLQIIAIDAVFSFDSVITAVALVHDVEIIIAAIVISAIIMLVVAEKIQITITTYPGLKLLALLFLILLGGLLLVEGYGLHVDKSYLYVALAFGLTLEVCHILLDRQLNKEQRLLSTEPSERLVEAQFLSDTELDFLQNRVLSTKK</sequence>
<comment type="subcellular location">
    <subcellularLocation>
        <location evidence="1">Membrane</location>
        <topology evidence="1">Multi-pass membrane protein</topology>
    </subcellularLocation>
</comment>
<evidence type="ECO:0000256" key="1">
    <source>
        <dbReference type="ARBA" id="ARBA00004141"/>
    </source>
</evidence>
<dbReference type="PANTHER" id="PTHR30238">
    <property type="entry name" value="MEMBRANE BOUND PREDICTED REDOX MODULATOR"/>
    <property type="match status" value="1"/>
</dbReference>
<keyword evidence="3 6" id="KW-0812">Transmembrane</keyword>
<evidence type="ECO:0000256" key="3">
    <source>
        <dbReference type="ARBA" id="ARBA00022692"/>
    </source>
</evidence>
<protein>
    <recommendedName>
        <fullName evidence="9">TerC family protein</fullName>
    </recommendedName>
</protein>
<feature type="transmembrane region" description="Helical" evidence="6">
    <location>
        <begin position="119"/>
        <end position="145"/>
    </location>
</feature>
<evidence type="ECO:0008006" key="9">
    <source>
        <dbReference type="Google" id="ProtNLM"/>
    </source>
</evidence>
<comment type="caution">
    <text evidence="7">The sequence shown here is derived from an EMBL/GenBank/DDBJ whole genome shotgun (WGS) entry which is preliminary data.</text>
</comment>
<dbReference type="EMBL" id="MCZK01000112">
    <property type="protein sequence ID" value="PMM69642.1"/>
    <property type="molecule type" value="Genomic_DNA"/>
</dbReference>
<feature type="transmembrane region" description="Helical" evidence="6">
    <location>
        <begin position="42"/>
        <end position="64"/>
    </location>
</feature>
<reference evidence="8" key="1">
    <citation type="submission" date="2016-07" db="EMBL/GenBank/DDBJ databases">
        <title>Nontailed viruses are major unrecognized killers of bacteria in the ocean.</title>
        <authorList>
            <person name="Kauffman K."/>
            <person name="Hussain F."/>
            <person name="Yang J."/>
            <person name="Arevalo P."/>
            <person name="Brown J."/>
            <person name="Cutler M."/>
            <person name="Kelly L."/>
            <person name="Polz M.F."/>
        </authorList>
    </citation>
    <scope>NUCLEOTIDE SEQUENCE [LARGE SCALE GENOMIC DNA]</scope>
    <source>
        <strain evidence="8">10N.261.46.F8</strain>
    </source>
</reference>
<feature type="transmembrane region" description="Helical" evidence="6">
    <location>
        <begin position="6"/>
        <end position="30"/>
    </location>
</feature>
<evidence type="ECO:0000256" key="5">
    <source>
        <dbReference type="ARBA" id="ARBA00023136"/>
    </source>
</evidence>
<dbReference type="GO" id="GO:0016020">
    <property type="term" value="C:membrane"/>
    <property type="evidence" value="ECO:0007669"/>
    <property type="project" value="UniProtKB-SubCell"/>
</dbReference>